<keyword evidence="2" id="KW-1185">Reference proteome</keyword>
<feature type="non-terminal residue" evidence="1">
    <location>
        <position position="50"/>
    </location>
</feature>
<name>A0ABD0LGR9_9CAEN</name>
<gene>
    <name evidence="1" type="ORF">BaRGS_00010395</name>
</gene>
<sequence>MVGRRRNVANCVSVKHAGFTLQVIAEIWVLGAGSEDSLQQCEALYSCEDE</sequence>
<dbReference type="AlphaFoldDB" id="A0ABD0LGR9"/>
<organism evidence="1 2">
    <name type="scientific">Batillaria attramentaria</name>
    <dbReference type="NCBI Taxonomy" id="370345"/>
    <lineage>
        <taxon>Eukaryota</taxon>
        <taxon>Metazoa</taxon>
        <taxon>Spiralia</taxon>
        <taxon>Lophotrochozoa</taxon>
        <taxon>Mollusca</taxon>
        <taxon>Gastropoda</taxon>
        <taxon>Caenogastropoda</taxon>
        <taxon>Sorbeoconcha</taxon>
        <taxon>Cerithioidea</taxon>
        <taxon>Batillariidae</taxon>
        <taxon>Batillaria</taxon>
    </lineage>
</organism>
<protein>
    <submittedName>
        <fullName evidence="1">Uncharacterized protein</fullName>
    </submittedName>
</protein>
<evidence type="ECO:0000313" key="1">
    <source>
        <dbReference type="EMBL" id="KAK7498441.1"/>
    </source>
</evidence>
<accession>A0ABD0LGR9</accession>
<comment type="caution">
    <text evidence="1">The sequence shown here is derived from an EMBL/GenBank/DDBJ whole genome shotgun (WGS) entry which is preliminary data.</text>
</comment>
<dbReference type="EMBL" id="JACVVK020000051">
    <property type="protein sequence ID" value="KAK7498441.1"/>
    <property type="molecule type" value="Genomic_DNA"/>
</dbReference>
<reference evidence="1 2" key="1">
    <citation type="journal article" date="2023" name="Sci. Data">
        <title>Genome assembly of the Korean intertidal mud-creeper Batillaria attramentaria.</title>
        <authorList>
            <person name="Patra A.K."/>
            <person name="Ho P.T."/>
            <person name="Jun S."/>
            <person name="Lee S.J."/>
            <person name="Kim Y."/>
            <person name="Won Y.J."/>
        </authorList>
    </citation>
    <scope>NUCLEOTIDE SEQUENCE [LARGE SCALE GENOMIC DNA]</scope>
    <source>
        <strain evidence="1">Wonlab-2016</strain>
    </source>
</reference>
<dbReference type="Proteomes" id="UP001519460">
    <property type="component" value="Unassembled WGS sequence"/>
</dbReference>
<proteinExistence type="predicted"/>
<evidence type="ECO:0000313" key="2">
    <source>
        <dbReference type="Proteomes" id="UP001519460"/>
    </source>
</evidence>